<reference evidence="1 2" key="1">
    <citation type="submission" date="2016-03" db="EMBL/GenBank/DDBJ databases">
        <authorList>
            <person name="Devillers H."/>
        </authorList>
    </citation>
    <scope>NUCLEOTIDE SEQUENCE [LARGE SCALE GENOMIC DNA]</scope>
    <source>
        <strain evidence="1">CBS 11717</strain>
    </source>
</reference>
<keyword evidence="2" id="KW-1185">Reference proteome</keyword>
<organism evidence="1 2">
    <name type="scientific">Lachancea mirantina</name>
    <dbReference type="NCBI Taxonomy" id="1230905"/>
    <lineage>
        <taxon>Eukaryota</taxon>
        <taxon>Fungi</taxon>
        <taxon>Dikarya</taxon>
        <taxon>Ascomycota</taxon>
        <taxon>Saccharomycotina</taxon>
        <taxon>Saccharomycetes</taxon>
        <taxon>Saccharomycetales</taxon>
        <taxon>Saccharomycetaceae</taxon>
        <taxon>Lachancea</taxon>
    </lineage>
</organism>
<dbReference type="EMBL" id="LT598465">
    <property type="protein sequence ID" value="SCU93526.1"/>
    <property type="molecule type" value="Genomic_DNA"/>
</dbReference>
<protein>
    <submittedName>
        <fullName evidence="1">LAMI_0E14686g1_1</fullName>
    </submittedName>
</protein>
<accession>A0A1G4JRS6</accession>
<evidence type="ECO:0000313" key="2">
    <source>
        <dbReference type="Proteomes" id="UP000191024"/>
    </source>
</evidence>
<proteinExistence type="predicted"/>
<dbReference type="AlphaFoldDB" id="A0A1G4JRS6"/>
<sequence>MVNKLLSRAMMSSETPVVYSMTFNSPSDTSAHYILSSSESQGFHWNQDLFASQYQQMCKVVYDGHEDELELLLQKVRDTVERHDEPPRYHDVFDRDNEDIESEDTLVRRRLSEEMTRPRRRSERSISFVSDSKNGHYRRAETVVIDVETDTPENLHLKSLVGKF</sequence>
<dbReference type="OrthoDB" id="4063176at2759"/>
<dbReference type="Proteomes" id="UP000191024">
    <property type="component" value="Chromosome E"/>
</dbReference>
<name>A0A1G4JRS6_9SACH</name>
<evidence type="ECO:0000313" key="1">
    <source>
        <dbReference type="EMBL" id="SCU93526.1"/>
    </source>
</evidence>
<gene>
    <name evidence="1" type="ORF">LAMI_0E14686G</name>
</gene>